<evidence type="ECO:0000313" key="2">
    <source>
        <dbReference type="Proteomes" id="UP000070700"/>
    </source>
</evidence>
<keyword evidence="2" id="KW-1185">Reference proteome</keyword>
<dbReference type="KEGG" id="psco:LY89DRAFT_670331"/>
<dbReference type="AlphaFoldDB" id="A0A194X7K8"/>
<evidence type="ECO:0000313" key="1">
    <source>
        <dbReference type="EMBL" id="KUJ15787.1"/>
    </source>
</evidence>
<gene>
    <name evidence="1" type="ORF">LY89DRAFT_670331</name>
</gene>
<name>A0A194X7K8_MOLSC</name>
<accession>A0A194X7K8</accession>
<dbReference type="InParanoid" id="A0A194X7K8"/>
<dbReference type="Proteomes" id="UP000070700">
    <property type="component" value="Unassembled WGS sequence"/>
</dbReference>
<protein>
    <submittedName>
        <fullName evidence="1">Uncharacterized protein</fullName>
    </submittedName>
</protein>
<sequence length="460" mass="52302">MHEALFLMLNQDAARCQRVCHDGFTQPSFVRNPTCAPVIIGDPSAENARVQPYICLKCRTLTTSPVNNIFILKRLSLRPRELKSKALQRPNHTAVSSLRLCIDEQQQQFSSIIYVCIVEIEQVAGLIISRQRPTVALCDVASRTSWVSSQFVDELETISRAGIGLANSTSFRKEGEPPRIHIRWSCGLLGQAHEEGTFFIEPKARFKILFGCAYSTNHLPTKHFRSRRSTRTKGKRIEPQPHIRDQAVESFRAGVETGILVPLERMNLKQDNRPTLMPIADVEVDLDYTWQLYSGTDQALNDGPNQSDSSNFMPSFYGNVFSPKDITSANSSVNTDERDHMLESTDASFSESSYQSTDWIGGPSGAQHHTEPGYMIGSWANQSVYEEPQYWAVPRMMYSEPRPWSIQRCRDLTPEHRTKLAAAQESAGKEAEKYWQWDEEEKKYKHYDEGCADPVWYNPP</sequence>
<dbReference type="RefSeq" id="XP_018070142.1">
    <property type="nucleotide sequence ID" value="XM_018213152.1"/>
</dbReference>
<dbReference type="OrthoDB" id="3561422at2759"/>
<dbReference type="GeneID" id="28822878"/>
<reference evidence="1 2" key="1">
    <citation type="submission" date="2015-10" db="EMBL/GenBank/DDBJ databases">
        <title>Full genome of DAOMC 229536 Phialocephala scopiformis, a fungal endophyte of spruce producing the potent anti-insectan compound rugulosin.</title>
        <authorList>
            <consortium name="DOE Joint Genome Institute"/>
            <person name="Walker A.K."/>
            <person name="Frasz S.L."/>
            <person name="Seifert K.A."/>
            <person name="Miller J.D."/>
            <person name="Mondo S.J."/>
            <person name="Labutti K."/>
            <person name="Lipzen A."/>
            <person name="Dockter R."/>
            <person name="Kennedy M."/>
            <person name="Grigoriev I.V."/>
            <person name="Spatafora J.W."/>
        </authorList>
    </citation>
    <scope>NUCLEOTIDE SEQUENCE [LARGE SCALE GENOMIC DNA]</scope>
    <source>
        <strain evidence="1 2">CBS 120377</strain>
    </source>
</reference>
<organism evidence="1 2">
    <name type="scientific">Mollisia scopiformis</name>
    <name type="common">Conifer needle endophyte fungus</name>
    <name type="synonym">Phialocephala scopiformis</name>
    <dbReference type="NCBI Taxonomy" id="149040"/>
    <lineage>
        <taxon>Eukaryota</taxon>
        <taxon>Fungi</taxon>
        <taxon>Dikarya</taxon>
        <taxon>Ascomycota</taxon>
        <taxon>Pezizomycotina</taxon>
        <taxon>Leotiomycetes</taxon>
        <taxon>Helotiales</taxon>
        <taxon>Mollisiaceae</taxon>
        <taxon>Mollisia</taxon>
    </lineage>
</organism>
<proteinExistence type="predicted"/>
<dbReference type="EMBL" id="KQ947417">
    <property type="protein sequence ID" value="KUJ15787.1"/>
    <property type="molecule type" value="Genomic_DNA"/>
</dbReference>